<accession>L0WEK8</accession>
<comment type="subcellular location">
    <subcellularLocation>
        <location evidence="6">Cytoplasm</location>
    </subcellularLocation>
</comment>
<evidence type="ECO:0000256" key="1">
    <source>
        <dbReference type="ARBA" id="ARBA00022490"/>
    </source>
</evidence>
<feature type="domain" description="S-adenosylmethionine-dependent methyltransferase" evidence="8">
    <location>
        <begin position="433"/>
        <end position="658"/>
    </location>
</feature>
<evidence type="ECO:0000256" key="5">
    <source>
        <dbReference type="ARBA" id="ARBA00022691"/>
    </source>
</evidence>
<evidence type="ECO:0000256" key="3">
    <source>
        <dbReference type="ARBA" id="ARBA00022603"/>
    </source>
</evidence>
<dbReference type="InterPro" id="IPR002052">
    <property type="entry name" value="DNA_methylase_N6_adenine_CS"/>
</dbReference>
<gene>
    <name evidence="6 10" type="primary">rlmL</name>
    <name evidence="10" type="ORF">A11A3_04815</name>
</gene>
<keyword evidence="11" id="KW-1185">Reference proteome</keyword>
<evidence type="ECO:0000259" key="9">
    <source>
        <dbReference type="Pfam" id="PF22020"/>
    </source>
</evidence>
<keyword evidence="3 6" id="KW-0489">Methyltransferase</keyword>
<dbReference type="eggNOG" id="COG1092">
    <property type="taxonomic scope" value="Bacteria"/>
</dbReference>
<dbReference type="InterPro" id="IPR054170">
    <property type="entry name" value="RlmL_1st"/>
</dbReference>
<dbReference type="Proteomes" id="UP000010164">
    <property type="component" value="Unassembled WGS sequence"/>
</dbReference>
<dbReference type="eggNOG" id="COG0116">
    <property type="taxonomic scope" value="Bacteria"/>
</dbReference>
<dbReference type="InterPro" id="IPR053943">
    <property type="entry name" value="RlmKL-like_Mtase_CS"/>
</dbReference>
<dbReference type="PANTHER" id="PTHR47313:SF1">
    <property type="entry name" value="RIBOSOMAL RNA LARGE SUBUNIT METHYLTRANSFERASE K_L"/>
    <property type="match status" value="1"/>
</dbReference>
<sequence>MEFVATCMPGLAPLLSDELKSLGMTVTEEGRAHVQIDAGVADALRVCLWSRLAERLLMPLATLDVDPREAPERLARSQEWPALVADGAAVHVQVEHGAGVRGDNRISAKRFCQALPPQLTVSREARGSLCVRARLDEQQAYLWLDLAGDPLHRRGYRLAGGRAPLRETLASAMLWAAGWAREGGPQALLDPFCGSGTLVIEAALMAAGHAAGARRQHYGFQQWRGCRRKLWEDAMSEAAASAARPVPALSIKGFDVDARALQLARQNAERAGVGMAIHFERRELGALRPRDFVEQGLVVTNPPWGERLDEQQQAGWLHYALGRILALRAPGWQVMLLGADAEVMDRSGMQLEQQWRLKNGPFNNFIRLYTPRAVNPVRVVQVADDSAFEVPAQAQPLLNRLRKNGKHLRRWVEREDIQCYRLYDRDLPEFNVAVDIYGDQVLVQEFKAPKTVDPEKARLRRDWAVTAVRAALGVHREQVHLRTRERQKGKQQYQKLDGQGHYRVVREGQAQLLINLQDYLDTGLFLDHRPTRLRIAEQAAGKRFLNLFAYTGSATVHAAVAGAKRTVTVDASKRYLEWAACNLAANGFSTDQHELVRADTMRWLDECREQFDLVFCDPPTFSNNKSRSDFVVEEHHAELIRKIMRRLEPGGVLYFSCNYRRFQLDESISKWYHVEDISRWSIPEDFRRNDRIHVCFAIRHVED</sequence>
<dbReference type="CDD" id="cd11715">
    <property type="entry name" value="THUMP_AdoMetMT"/>
    <property type="match status" value="1"/>
</dbReference>
<evidence type="ECO:0000313" key="10">
    <source>
        <dbReference type="EMBL" id="EKF75273.1"/>
    </source>
</evidence>
<keyword evidence="2 6" id="KW-0698">rRNA processing</keyword>
<dbReference type="CDD" id="cd02440">
    <property type="entry name" value="AdoMet_MTases"/>
    <property type="match status" value="1"/>
</dbReference>
<dbReference type="GO" id="GO:0005737">
    <property type="term" value="C:cytoplasm"/>
    <property type="evidence" value="ECO:0007669"/>
    <property type="project" value="UniProtKB-SubCell"/>
</dbReference>
<dbReference type="Gene3D" id="3.40.50.150">
    <property type="entry name" value="Vaccinia Virus protein VP39"/>
    <property type="match status" value="2"/>
</dbReference>
<dbReference type="PROSITE" id="PS00092">
    <property type="entry name" value="N6_MTASE"/>
    <property type="match status" value="1"/>
</dbReference>
<dbReference type="PATRIC" id="fig|1177179.3.peg.964"/>
<dbReference type="NCBIfam" id="NF008748">
    <property type="entry name" value="PRK11783.1"/>
    <property type="match status" value="1"/>
</dbReference>
<dbReference type="GO" id="GO:0003676">
    <property type="term" value="F:nucleic acid binding"/>
    <property type="evidence" value="ECO:0007669"/>
    <property type="project" value="InterPro"/>
</dbReference>
<comment type="similarity">
    <text evidence="6">Belongs to the methyltransferase superfamily. RlmKL family.</text>
</comment>
<dbReference type="PROSITE" id="PS01261">
    <property type="entry name" value="UPF0020"/>
    <property type="match status" value="1"/>
</dbReference>
<evidence type="ECO:0000256" key="4">
    <source>
        <dbReference type="ARBA" id="ARBA00022679"/>
    </source>
</evidence>
<dbReference type="InterPro" id="IPR029063">
    <property type="entry name" value="SAM-dependent_MTases_sf"/>
</dbReference>
<dbReference type="Gene3D" id="3.30.750.80">
    <property type="entry name" value="RNA methyltransferase domain (HRMD) like"/>
    <property type="match status" value="1"/>
</dbReference>
<keyword evidence="4 6" id="KW-0808">Transferase</keyword>
<proteinExistence type="inferred from homology"/>
<dbReference type="InterPro" id="IPR019614">
    <property type="entry name" value="SAM-dep_methyl-trfase"/>
</dbReference>
<dbReference type="Pfam" id="PF10672">
    <property type="entry name" value="Methyltrans_SAM"/>
    <property type="match status" value="1"/>
</dbReference>
<dbReference type="GO" id="GO:0070043">
    <property type="term" value="F:rRNA (guanine-N7-)-methyltransferase activity"/>
    <property type="evidence" value="ECO:0007669"/>
    <property type="project" value="UniProtKB-UniRule"/>
</dbReference>
<dbReference type="OrthoDB" id="9809404at2"/>
<dbReference type="Pfam" id="PF22020">
    <property type="entry name" value="RlmL_1st"/>
    <property type="match status" value="1"/>
</dbReference>
<dbReference type="AlphaFoldDB" id="L0WEK8"/>
<dbReference type="RefSeq" id="WP_008928148.1">
    <property type="nucleotide sequence ID" value="NZ_AMRJ01000004.1"/>
</dbReference>
<dbReference type="EC" id="2.1.1.264" evidence="6"/>
<name>L0WEK8_9GAMM</name>
<dbReference type="GO" id="GO:0052915">
    <property type="term" value="F:23S rRNA (guanine(2445)-N(2))-methyltransferase activity"/>
    <property type="evidence" value="ECO:0007669"/>
    <property type="project" value="UniProtKB-UniRule"/>
</dbReference>
<evidence type="ECO:0000259" key="7">
    <source>
        <dbReference type="Pfam" id="PF01170"/>
    </source>
</evidence>
<feature type="domain" description="Ribosomal RNA large subunit methyltransferase K/L-like methyltransferase" evidence="7">
    <location>
        <begin position="154"/>
        <end position="361"/>
    </location>
</feature>
<comment type="catalytic activity">
    <reaction evidence="6">
        <text>guanosine(2445) in 23S rRNA + S-adenosyl-L-methionine = N(2)-methylguanosine(2445) in 23S rRNA + S-adenosyl-L-homocysteine + H(+)</text>
        <dbReference type="Rhea" id="RHEA:42740"/>
        <dbReference type="Rhea" id="RHEA-COMP:10215"/>
        <dbReference type="Rhea" id="RHEA-COMP:10216"/>
        <dbReference type="ChEBI" id="CHEBI:15378"/>
        <dbReference type="ChEBI" id="CHEBI:57856"/>
        <dbReference type="ChEBI" id="CHEBI:59789"/>
        <dbReference type="ChEBI" id="CHEBI:74269"/>
        <dbReference type="ChEBI" id="CHEBI:74481"/>
        <dbReference type="EC" id="2.1.1.173"/>
    </reaction>
</comment>
<evidence type="ECO:0000256" key="2">
    <source>
        <dbReference type="ARBA" id="ARBA00022552"/>
    </source>
</evidence>
<dbReference type="EMBL" id="AMRJ01000004">
    <property type="protein sequence ID" value="EKF75273.1"/>
    <property type="molecule type" value="Genomic_DNA"/>
</dbReference>
<evidence type="ECO:0000259" key="8">
    <source>
        <dbReference type="Pfam" id="PF10672"/>
    </source>
</evidence>
<organism evidence="10 11">
    <name type="scientific">Alcanivorax hongdengensis A-11-3</name>
    <dbReference type="NCBI Taxonomy" id="1177179"/>
    <lineage>
        <taxon>Bacteria</taxon>
        <taxon>Pseudomonadati</taxon>
        <taxon>Pseudomonadota</taxon>
        <taxon>Gammaproteobacteria</taxon>
        <taxon>Oceanospirillales</taxon>
        <taxon>Alcanivoracaceae</taxon>
        <taxon>Alcanivorax</taxon>
    </lineage>
</organism>
<dbReference type="HAMAP" id="MF_01858">
    <property type="entry name" value="23SrRNA_methyltr_KL"/>
    <property type="match status" value="1"/>
</dbReference>
<evidence type="ECO:0000313" key="11">
    <source>
        <dbReference type="Proteomes" id="UP000010164"/>
    </source>
</evidence>
<keyword evidence="5 6" id="KW-0949">S-adenosyl-L-methionine</keyword>
<dbReference type="EC" id="2.1.1.173" evidence="6"/>
<dbReference type="PANTHER" id="PTHR47313">
    <property type="entry name" value="RIBOSOMAL RNA LARGE SUBUNIT METHYLTRANSFERASE K/L"/>
    <property type="match status" value="1"/>
</dbReference>
<comment type="function">
    <text evidence="6">Specifically methylates the guanine in position 2445 (m2G2445) and the guanine in position 2069 (m7G2069) of 23S rRNA.</text>
</comment>
<dbReference type="PIRSF" id="PIRSF037618">
    <property type="entry name" value="RNA_Mtase_bacteria_prd"/>
    <property type="match status" value="1"/>
</dbReference>
<dbReference type="STRING" id="1177179.A11A3_04815"/>
<reference evidence="10 11" key="1">
    <citation type="journal article" date="2012" name="J. Bacteriol.">
        <title>Genome Sequence of the Alkane-Degrading Bacterium Alcanivorax hongdengensis Type Strain A-11-3.</title>
        <authorList>
            <person name="Lai Q."/>
            <person name="Shao Z."/>
        </authorList>
    </citation>
    <scope>NUCLEOTIDE SEQUENCE [LARGE SCALE GENOMIC DNA]</scope>
    <source>
        <strain evidence="10 11">A-11-3</strain>
    </source>
</reference>
<evidence type="ECO:0000256" key="6">
    <source>
        <dbReference type="HAMAP-Rule" id="MF_01858"/>
    </source>
</evidence>
<comment type="catalytic activity">
    <reaction evidence="6">
        <text>guanosine(2069) in 23S rRNA + S-adenosyl-L-methionine = N(2)-methylguanosine(2069) in 23S rRNA + S-adenosyl-L-homocysteine + H(+)</text>
        <dbReference type="Rhea" id="RHEA:43772"/>
        <dbReference type="Rhea" id="RHEA-COMP:10688"/>
        <dbReference type="Rhea" id="RHEA-COMP:10689"/>
        <dbReference type="ChEBI" id="CHEBI:15378"/>
        <dbReference type="ChEBI" id="CHEBI:57856"/>
        <dbReference type="ChEBI" id="CHEBI:59789"/>
        <dbReference type="ChEBI" id="CHEBI:74269"/>
        <dbReference type="ChEBI" id="CHEBI:74481"/>
        <dbReference type="EC" id="2.1.1.264"/>
    </reaction>
</comment>
<protein>
    <recommendedName>
        <fullName evidence="6">Ribosomal RNA large subunit methyltransferase K/L</fullName>
    </recommendedName>
    <domain>
        <recommendedName>
            <fullName evidence="6">23S rRNA m2G2445 methyltransferase</fullName>
            <ecNumber evidence="6">2.1.1.173</ecNumber>
        </recommendedName>
        <alternativeName>
            <fullName evidence="6">rRNA (guanine-N(2)-)-methyltransferase RlmL</fullName>
        </alternativeName>
    </domain>
    <domain>
        <recommendedName>
            <fullName evidence="6">23S rRNA m7G2069 methyltransferase</fullName>
            <ecNumber evidence="6">2.1.1.264</ecNumber>
        </recommendedName>
        <alternativeName>
            <fullName evidence="6">rRNA (guanine-N(7)-)-methyltransferase RlmK</fullName>
        </alternativeName>
    </domain>
</protein>
<dbReference type="SUPFAM" id="SSF53335">
    <property type="entry name" value="S-adenosyl-L-methionine-dependent methyltransferases"/>
    <property type="match status" value="2"/>
</dbReference>
<comment type="caution">
    <text evidence="10">The sequence shown here is derived from an EMBL/GenBank/DDBJ whole genome shotgun (WGS) entry which is preliminary data.</text>
</comment>
<dbReference type="InterPro" id="IPR017244">
    <property type="entry name" value="23SrRNA_methyltr_KL"/>
</dbReference>
<dbReference type="InterPro" id="IPR000241">
    <property type="entry name" value="RlmKL-like_Mtase"/>
</dbReference>
<dbReference type="Pfam" id="PF01170">
    <property type="entry name" value="UPF0020"/>
    <property type="match status" value="1"/>
</dbReference>
<dbReference type="Gene3D" id="3.30.2130.30">
    <property type="match status" value="1"/>
</dbReference>
<feature type="domain" description="RlmL ferredoxin-like" evidence="9">
    <location>
        <begin position="2"/>
        <end position="57"/>
    </location>
</feature>
<keyword evidence="1 6" id="KW-0963">Cytoplasm</keyword>